<feature type="chain" id="PRO_5039170061" evidence="2">
    <location>
        <begin position="22"/>
        <end position="481"/>
    </location>
</feature>
<comment type="similarity">
    <text evidence="1">Belongs to the beta-lactamase family.</text>
</comment>
<evidence type="ECO:0000256" key="1">
    <source>
        <dbReference type="ARBA" id="ARBA00038473"/>
    </source>
</evidence>
<evidence type="ECO:0000313" key="5">
    <source>
        <dbReference type="Proteomes" id="UP000824156"/>
    </source>
</evidence>
<keyword evidence="2" id="KW-0732">Signal</keyword>
<dbReference type="InterPro" id="IPR012338">
    <property type="entry name" value="Beta-lactam/transpept-like"/>
</dbReference>
<reference evidence="4" key="2">
    <citation type="submission" date="2021-04" db="EMBL/GenBank/DDBJ databases">
        <authorList>
            <person name="Gilroy R."/>
        </authorList>
    </citation>
    <scope>NUCLEOTIDE SEQUENCE</scope>
    <source>
        <strain evidence="4">1719</strain>
    </source>
</reference>
<feature type="signal peptide" evidence="2">
    <location>
        <begin position="1"/>
        <end position="21"/>
    </location>
</feature>
<evidence type="ECO:0000259" key="3">
    <source>
        <dbReference type="Pfam" id="PF00144"/>
    </source>
</evidence>
<gene>
    <name evidence="4" type="ORF">H9853_03170</name>
</gene>
<proteinExistence type="inferred from homology"/>
<dbReference type="SUPFAM" id="SSF56601">
    <property type="entry name" value="beta-lactamase/transpeptidase-like"/>
    <property type="match status" value="1"/>
</dbReference>
<name>A0A9D1W903_9SPHI</name>
<dbReference type="PANTHER" id="PTHR22935:SF95">
    <property type="entry name" value="BETA-LACTAMASE-LIKE 1-RELATED"/>
    <property type="match status" value="1"/>
</dbReference>
<dbReference type="InterPro" id="IPR001466">
    <property type="entry name" value="Beta-lactam-related"/>
</dbReference>
<dbReference type="Gene3D" id="3.40.710.10">
    <property type="entry name" value="DD-peptidase/beta-lactamase superfamily"/>
    <property type="match status" value="1"/>
</dbReference>
<dbReference type="GO" id="GO:0016787">
    <property type="term" value="F:hydrolase activity"/>
    <property type="evidence" value="ECO:0007669"/>
    <property type="project" value="UniProtKB-KW"/>
</dbReference>
<dbReference type="InterPro" id="IPR051478">
    <property type="entry name" value="Beta-lactamase-like_AB/R"/>
</dbReference>
<feature type="domain" description="Beta-lactamase-related" evidence="3">
    <location>
        <begin position="155"/>
        <end position="466"/>
    </location>
</feature>
<dbReference type="EMBL" id="DXEZ01000091">
    <property type="protein sequence ID" value="HIX54002.1"/>
    <property type="molecule type" value="Genomic_DNA"/>
</dbReference>
<keyword evidence="4" id="KW-0378">Hydrolase</keyword>
<dbReference type="AlphaFoldDB" id="A0A9D1W903"/>
<comment type="caution">
    <text evidence="4">The sequence shown here is derived from an EMBL/GenBank/DDBJ whole genome shotgun (WGS) entry which is preliminary data.</text>
</comment>
<dbReference type="PANTHER" id="PTHR22935">
    <property type="entry name" value="PENICILLIN-BINDING PROTEIN"/>
    <property type="match status" value="1"/>
</dbReference>
<protein>
    <submittedName>
        <fullName evidence="4">Serine hydrolase</fullName>
    </submittedName>
</protein>
<evidence type="ECO:0000256" key="2">
    <source>
        <dbReference type="SAM" id="SignalP"/>
    </source>
</evidence>
<dbReference type="Proteomes" id="UP000824156">
    <property type="component" value="Unassembled WGS sequence"/>
</dbReference>
<organism evidence="4 5">
    <name type="scientific">Candidatus Sphingobacterium stercoripullorum</name>
    <dbReference type="NCBI Taxonomy" id="2838759"/>
    <lineage>
        <taxon>Bacteria</taxon>
        <taxon>Pseudomonadati</taxon>
        <taxon>Bacteroidota</taxon>
        <taxon>Sphingobacteriia</taxon>
        <taxon>Sphingobacteriales</taxon>
        <taxon>Sphingobacteriaceae</taxon>
        <taxon>Sphingobacterium</taxon>
    </lineage>
</organism>
<dbReference type="Pfam" id="PF00144">
    <property type="entry name" value="Beta-lactamase"/>
    <property type="match status" value="1"/>
</dbReference>
<accession>A0A9D1W903</accession>
<evidence type="ECO:0000313" key="4">
    <source>
        <dbReference type="EMBL" id="HIX54002.1"/>
    </source>
</evidence>
<sequence>MRLFLTILPAIVLFTVQTVQAQGLDSLKTIGKALANQIEYYINSEQADSIYSLGDEDFKSQIGKEEFNNFISQLYTLGRIESLEFIDLKDRIYRSSLDFKEQSFSLSLGVNQDLTFNSFLIEPYEKPQKMRTDTVISKVEKIDPLDDFVDSISRRYIQQENAQTLSIGVLDRKGAKRYFYGETFRGNDSLPDENTIYEIGSLTKIFTAVVLADMVKKGTLSLEDKITDYLPDSVAQNPALKDITLLSLANHTSTLPRLPDNLEQSEGYSSDDPYSNYDEGDLYAFLKNFKGKGVVNETYLYSNLGFGLLGNILEKASGKTFQELVKDIITGPLQMTSTGVLQEFEGEDLMPVYNKNGEAVKHWTFKSMAPAGGLQSSLYDLLVFSKANLIRPETPLEEALTLSRELTYFNPPNDDVALAWHIKMTGGVISYVHSGGTAGSRSYIILIPDLDQAVVILANSSLPIDDLANSLIENLTEAVGF</sequence>
<reference evidence="4" key="1">
    <citation type="journal article" date="2021" name="PeerJ">
        <title>Extensive microbial diversity within the chicken gut microbiome revealed by metagenomics and culture.</title>
        <authorList>
            <person name="Gilroy R."/>
            <person name="Ravi A."/>
            <person name="Getino M."/>
            <person name="Pursley I."/>
            <person name="Horton D.L."/>
            <person name="Alikhan N.F."/>
            <person name="Baker D."/>
            <person name="Gharbi K."/>
            <person name="Hall N."/>
            <person name="Watson M."/>
            <person name="Adriaenssens E.M."/>
            <person name="Foster-Nyarko E."/>
            <person name="Jarju S."/>
            <person name="Secka A."/>
            <person name="Antonio M."/>
            <person name="Oren A."/>
            <person name="Chaudhuri R.R."/>
            <person name="La Ragione R."/>
            <person name="Hildebrand F."/>
            <person name="Pallen M.J."/>
        </authorList>
    </citation>
    <scope>NUCLEOTIDE SEQUENCE</scope>
    <source>
        <strain evidence="4">1719</strain>
    </source>
</reference>